<feature type="compositionally biased region" description="Gly residues" evidence="1">
    <location>
        <begin position="529"/>
        <end position="540"/>
    </location>
</feature>
<feature type="compositionally biased region" description="Basic and acidic residues" evidence="1">
    <location>
        <begin position="547"/>
        <end position="557"/>
    </location>
</feature>
<dbReference type="Proteomes" id="UP000626109">
    <property type="component" value="Unassembled WGS sequence"/>
</dbReference>
<gene>
    <name evidence="2" type="ORF">PGLA1383_LOCUS26211</name>
    <name evidence="3" type="ORF">PGLA2088_LOCUS4661</name>
</gene>
<name>A0A813I7Q6_POLGL</name>
<evidence type="ECO:0000313" key="4">
    <source>
        <dbReference type="Proteomes" id="UP000626109"/>
    </source>
</evidence>
<feature type="region of interest" description="Disordered" evidence="1">
    <location>
        <begin position="856"/>
        <end position="890"/>
    </location>
</feature>
<reference evidence="3" key="1">
    <citation type="submission" date="2021-02" db="EMBL/GenBank/DDBJ databases">
        <authorList>
            <person name="Dougan E. K."/>
            <person name="Rhodes N."/>
            <person name="Thang M."/>
            <person name="Chan C."/>
        </authorList>
    </citation>
    <scope>NUCLEOTIDE SEQUENCE</scope>
</reference>
<feature type="region of interest" description="Disordered" evidence="1">
    <location>
        <begin position="529"/>
        <end position="557"/>
    </location>
</feature>
<dbReference type="AlphaFoldDB" id="A0A813I7Q6"/>
<feature type="compositionally biased region" description="Low complexity" evidence="1">
    <location>
        <begin position="326"/>
        <end position="341"/>
    </location>
</feature>
<feature type="region of interest" description="Disordered" evidence="1">
    <location>
        <begin position="741"/>
        <end position="771"/>
    </location>
</feature>
<sequence length="918" mass="96939">MTAESRPVAAMVPPTFSPALSSTLILKNMAAAAAKEIGLSHASGSRGSSRYGGVVNHSRHNKWQARGKRDGVLRHLGYFDLEVQAALAVRAQQIRAEGGTGSEDAAKEIDQVLLVVRRAFAAPGSQLAVKCGCGLIQGRCDCDEKALREAEAAKAALHAIRGMQGNGAADVAANSVPAQAEKQEPEMSSPATLSNVSVGVGHDTISLSSLAAPPLDSGRMAFISRPSPAPTSVTRAPPIPRPLAQVARQPSPPARQPSPPARQHSPPARQPSPPARQPSTPARQPSTPAQPSQVGWQAVAKPGSSTPSVRGSGAAVGTPRPQPGTPAGVAASGSPTASAGPNPVSTQQVLKERMEALRREHDLQRRRGKESRRAERKEQLQKRVEKRLAKEDATDQIAGDAPAVQDAAPGNEGQPDRAGGEISDSGRDGKENGGSTMPRPRPRRTCLPQRPQPNRKRTQQPWPRHPGAPLSHLKVLTYWDALERLGGNVLASLQPVATPKAWDTPAAGNAQPLAQWDYGSAATVGSSGTGVPGNFSGRGAGPAAADTPDHELKRLQWTERLEQSAKRKRRRHRSPSPLAIDVKYRQLARKAKEQEQVRIETQVTRTGGLDNSGLGKVAAEWNAMLRLEPGCYLSYTYAVDEEERQAQEEEFALQKAWEEAGGLAHEQKLELAWRTKHLQRRQGHQLRRSAARWLGKERPASSPFLGPRTPGSPFLGPRIPGTPGGSRVPGAPGLQVPRASPMTPAVLTLGPPAMGSGPPVSQNPGTPFLAAIPGTPSIAAVPGTPFTAAQAQVPGTQAMDTTGPGGQEQARDQEDAGSAGLAEQEAQNELRPTRGAECGEAGAEAGAELARAQGTAAKDAYMTSQDEDTLGSKPGHASISPCIAPATDDPYQLESDPSMLMPKEKIRVHSTRTQSAWC</sequence>
<feature type="compositionally biased region" description="Polar residues" evidence="1">
    <location>
        <begin position="286"/>
        <end position="295"/>
    </location>
</feature>
<evidence type="ECO:0000313" key="3">
    <source>
        <dbReference type="EMBL" id="CAE8646274.1"/>
    </source>
</evidence>
<feature type="region of interest" description="Disordered" evidence="1">
    <location>
        <begin position="171"/>
        <end position="195"/>
    </location>
</feature>
<evidence type="ECO:0000313" key="5">
    <source>
        <dbReference type="Proteomes" id="UP000654075"/>
    </source>
</evidence>
<feature type="region of interest" description="Disordered" evidence="1">
    <location>
        <begin position="221"/>
        <end position="470"/>
    </location>
</feature>
<dbReference type="Proteomes" id="UP000654075">
    <property type="component" value="Unassembled WGS sequence"/>
</dbReference>
<dbReference type="EMBL" id="CAJNNV010022809">
    <property type="protein sequence ID" value="CAE8608342.1"/>
    <property type="molecule type" value="Genomic_DNA"/>
</dbReference>
<feature type="compositionally biased region" description="Basic and acidic residues" evidence="1">
    <location>
        <begin position="414"/>
        <end position="431"/>
    </location>
</feature>
<evidence type="ECO:0000313" key="2">
    <source>
        <dbReference type="EMBL" id="CAE8608342.1"/>
    </source>
</evidence>
<organism evidence="3 4">
    <name type="scientific">Polarella glacialis</name>
    <name type="common">Dinoflagellate</name>
    <dbReference type="NCBI Taxonomy" id="89957"/>
    <lineage>
        <taxon>Eukaryota</taxon>
        <taxon>Sar</taxon>
        <taxon>Alveolata</taxon>
        <taxon>Dinophyceae</taxon>
        <taxon>Suessiales</taxon>
        <taxon>Suessiaceae</taxon>
        <taxon>Polarella</taxon>
    </lineage>
</organism>
<comment type="caution">
    <text evidence="3">The sequence shown here is derived from an EMBL/GenBank/DDBJ whole genome shotgun (WGS) entry which is preliminary data.</text>
</comment>
<keyword evidence="5" id="KW-1185">Reference proteome</keyword>
<feature type="compositionally biased region" description="Pro residues" evidence="1">
    <location>
        <begin position="250"/>
        <end position="260"/>
    </location>
</feature>
<feature type="compositionally biased region" description="Basic and acidic residues" evidence="1">
    <location>
        <begin position="350"/>
        <end position="393"/>
    </location>
</feature>
<evidence type="ECO:0000256" key="1">
    <source>
        <dbReference type="SAM" id="MobiDB-lite"/>
    </source>
</evidence>
<protein>
    <submittedName>
        <fullName evidence="3">Uncharacterized protein</fullName>
    </submittedName>
</protein>
<accession>A0A813I7Q6</accession>
<dbReference type="EMBL" id="CAJNNW010004273">
    <property type="protein sequence ID" value="CAE8646274.1"/>
    <property type="molecule type" value="Genomic_DNA"/>
</dbReference>
<proteinExistence type="predicted"/>
<dbReference type="OMA" id="CIAPATD"/>
<feature type="region of interest" description="Disordered" evidence="1">
    <location>
        <begin position="796"/>
        <end position="841"/>
    </location>
</feature>